<name>A0A1I5VTN0_9EURY</name>
<sequence length="265" mass="29510">MVPLLTPPELANTYDPQKHATGAELLNEYRDAMAWLEEHPDTGPTKAAEELDLPYGRIYNWMKGSKPDLVKTCDAASELDWFDASIQSPLGGAFINLVAAVLSGGTIAERDFAPSFIPEPEIEDDVISAIETLGLSPRQIQREERVSEIRLESQHALLGRALVALGCPTGPKNETASVDLPEYLTDATDSQRRDFVRIYIINRGSLHGDGLAIMEQRTTSYRRDLADLFRSVIDGTVTVTERRIYLPQETVSGLYFEYPRNPQDT</sequence>
<protein>
    <submittedName>
        <fullName evidence="1">Uncharacterized protein</fullName>
    </submittedName>
</protein>
<dbReference type="RefSeq" id="WP_143077011.1">
    <property type="nucleotide sequence ID" value="NZ_FOXI01000020.1"/>
</dbReference>
<evidence type="ECO:0000313" key="1">
    <source>
        <dbReference type="EMBL" id="SFQ10842.1"/>
    </source>
</evidence>
<dbReference type="OrthoDB" id="200049at2157"/>
<gene>
    <name evidence="1" type="ORF">SAMN05216277_12012</name>
</gene>
<proteinExistence type="predicted"/>
<evidence type="ECO:0000313" key="2">
    <source>
        <dbReference type="Proteomes" id="UP000183769"/>
    </source>
</evidence>
<dbReference type="AlphaFoldDB" id="A0A1I5VTN0"/>
<dbReference type="Proteomes" id="UP000183769">
    <property type="component" value="Unassembled WGS sequence"/>
</dbReference>
<reference evidence="2" key="1">
    <citation type="submission" date="2016-10" db="EMBL/GenBank/DDBJ databases">
        <authorList>
            <person name="Varghese N."/>
            <person name="Submissions S."/>
        </authorList>
    </citation>
    <scope>NUCLEOTIDE SEQUENCE [LARGE SCALE GENOMIC DNA]</scope>
    <source>
        <strain evidence="2">CGMCC 1.10329</strain>
    </source>
</reference>
<dbReference type="EMBL" id="FOXI01000020">
    <property type="protein sequence ID" value="SFQ10842.1"/>
    <property type="molecule type" value="Genomic_DNA"/>
</dbReference>
<accession>A0A1I5VTN0</accession>
<organism evidence="1 2">
    <name type="scientific">Halolamina pelagica</name>
    <dbReference type="NCBI Taxonomy" id="699431"/>
    <lineage>
        <taxon>Archaea</taxon>
        <taxon>Methanobacteriati</taxon>
        <taxon>Methanobacteriota</taxon>
        <taxon>Stenosarchaea group</taxon>
        <taxon>Halobacteria</taxon>
        <taxon>Halobacteriales</taxon>
        <taxon>Haloferacaceae</taxon>
    </lineage>
</organism>
<keyword evidence="2" id="KW-1185">Reference proteome</keyword>